<name>A0A6G1KTE9_9PLEO</name>
<dbReference type="SUPFAM" id="SSF52833">
    <property type="entry name" value="Thioredoxin-like"/>
    <property type="match status" value="1"/>
</dbReference>
<sequence length="265" mass="29999">MSTTDVNQGSKITLYWLDKSRGQRIVWLLEELKLEYELKVFKRGKDWLAPAELKEIHGLGKSPIIGVQGPGAEKPLILAESGNMIEFLAEHFGRWMVPQRYPEGKEGVVGAESEEWLRYRYMMHYAEGSLMTVLLIAMVTTNVRNAPVPFFIKPITRMISNKIDDSFVNPELKTHMAFLENYLDTAPNGGGFFCGSTLTGADFMMIFALEGAVQRVPLSDTSYPKLYQWVRRMQARDAYKKAGDKVSEASGEPYIPFSDLEKQSP</sequence>
<dbReference type="InterPro" id="IPR036282">
    <property type="entry name" value="Glutathione-S-Trfase_C_sf"/>
</dbReference>
<evidence type="ECO:0000256" key="2">
    <source>
        <dbReference type="SAM" id="MobiDB-lite"/>
    </source>
</evidence>
<dbReference type="Pfam" id="PF13409">
    <property type="entry name" value="GST_N_2"/>
    <property type="match status" value="1"/>
</dbReference>
<protein>
    <submittedName>
        <fullName evidence="5">Glutathione transferase</fullName>
    </submittedName>
</protein>
<keyword evidence="5" id="KW-0808">Transferase</keyword>
<feature type="domain" description="GST C-terminal" evidence="4">
    <location>
        <begin position="112"/>
        <end position="257"/>
    </location>
</feature>
<evidence type="ECO:0000259" key="4">
    <source>
        <dbReference type="PROSITE" id="PS50405"/>
    </source>
</evidence>
<evidence type="ECO:0000313" key="6">
    <source>
        <dbReference type="Proteomes" id="UP000799428"/>
    </source>
</evidence>
<dbReference type="InterPro" id="IPR040079">
    <property type="entry name" value="Glutathione_S-Trfase"/>
</dbReference>
<evidence type="ECO:0000313" key="5">
    <source>
        <dbReference type="EMBL" id="KAF2715597.1"/>
    </source>
</evidence>
<comment type="similarity">
    <text evidence="1">Belongs to the GST superfamily.</text>
</comment>
<dbReference type="PANTHER" id="PTHR44051">
    <property type="entry name" value="GLUTATHIONE S-TRANSFERASE-RELATED"/>
    <property type="match status" value="1"/>
</dbReference>
<feature type="region of interest" description="Disordered" evidence="2">
    <location>
        <begin position="242"/>
        <end position="265"/>
    </location>
</feature>
<evidence type="ECO:0000256" key="1">
    <source>
        <dbReference type="ARBA" id="ARBA00007409"/>
    </source>
</evidence>
<dbReference type="InterPro" id="IPR004045">
    <property type="entry name" value="Glutathione_S-Trfase_N"/>
</dbReference>
<dbReference type="Pfam" id="PF14497">
    <property type="entry name" value="GST_C_3"/>
    <property type="match status" value="1"/>
</dbReference>
<dbReference type="Gene3D" id="1.20.1050.10">
    <property type="match status" value="1"/>
</dbReference>
<dbReference type="PANTHER" id="PTHR44051:SF9">
    <property type="entry name" value="GLUTATHIONE S-TRANSFERASE 1"/>
    <property type="match status" value="1"/>
</dbReference>
<dbReference type="AlphaFoldDB" id="A0A6G1KTE9"/>
<evidence type="ECO:0000259" key="3">
    <source>
        <dbReference type="PROSITE" id="PS50404"/>
    </source>
</evidence>
<dbReference type="PROSITE" id="PS50404">
    <property type="entry name" value="GST_NTER"/>
    <property type="match status" value="1"/>
</dbReference>
<dbReference type="InterPro" id="IPR010987">
    <property type="entry name" value="Glutathione-S-Trfase_C-like"/>
</dbReference>
<dbReference type="CDD" id="cd03046">
    <property type="entry name" value="GST_N_GTT1_like"/>
    <property type="match status" value="1"/>
</dbReference>
<gene>
    <name evidence="5" type="ORF">K504DRAFT_457751</name>
</gene>
<reference evidence="5" key="1">
    <citation type="journal article" date="2020" name="Stud. Mycol.">
        <title>101 Dothideomycetes genomes: a test case for predicting lifestyles and emergence of pathogens.</title>
        <authorList>
            <person name="Haridas S."/>
            <person name="Albert R."/>
            <person name="Binder M."/>
            <person name="Bloem J."/>
            <person name="Labutti K."/>
            <person name="Salamov A."/>
            <person name="Andreopoulos B."/>
            <person name="Baker S."/>
            <person name="Barry K."/>
            <person name="Bills G."/>
            <person name="Bluhm B."/>
            <person name="Cannon C."/>
            <person name="Castanera R."/>
            <person name="Culley D."/>
            <person name="Daum C."/>
            <person name="Ezra D."/>
            <person name="Gonzalez J."/>
            <person name="Henrissat B."/>
            <person name="Kuo A."/>
            <person name="Liang C."/>
            <person name="Lipzen A."/>
            <person name="Lutzoni F."/>
            <person name="Magnuson J."/>
            <person name="Mondo S."/>
            <person name="Nolan M."/>
            <person name="Ohm R."/>
            <person name="Pangilinan J."/>
            <person name="Park H.-J."/>
            <person name="Ramirez L."/>
            <person name="Alfaro M."/>
            <person name="Sun H."/>
            <person name="Tritt A."/>
            <person name="Yoshinaga Y."/>
            <person name="Zwiers L.-H."/>
            <person name="Turgeon B."/>
            <person name="Goodwin S."/>
            <person name="Spatafora J."/>
            <person name="Crous P."/>
            <person name="Grigoriev I."/>
        </authorList>
    </citation>
    <scope>NUCLEOTIDE SEQUENCE</scope>
    <source>
        <strain evidence="5">CBS 279.74</strain>
    </source>
</reference>
<dbReference type="GO" id="GO:0016740">
    <property type="term" value="F:transferase activity"/>
    <property type="evidence" value="ECO:0007669"/>
    <property type="project" value="UniProtKB-KW"/>
</dbReference>
<dbReference type="SUPFAM" id="SSF47616">
    <property type="entry name" value="GST C-terminal domain-like"/>
    <property type="match status" value="1"/>
</dbReference>
<proteinExistence type="inferred from homology"/>
<dbReference type="OrthoDB" id="2098326at2759"/>
<dbReference type="Gene3D" id="3.40.30.10">
    <property type="entry name" value="Glutaredoxin"/>
    <property type="match status" value="1"/>
</dbReference>
<dbReference type="EMBL" id="MU005764">
    <property type="protein sequence ID" value="KAF2715597.1"/>
    <property type="molecule type" value="Genomic_DNA"/>
</dbReference>
<dbReference type="Proteomes" id="UP000799428">
    <property type="component" value="Unassembled WGS sequence"/>
</dbReference>
<feature type="domain" description="GST N-terminal" evidence="3">
    <location>
        <begin position="9"/>
        <end position="96"/>
    </location>
</feature>
<dbReference type="PROSITE" id="PS50405">
    <property type="entry name" value="GST_CTER"/>
    <property type="match status" value="1"/>
</dbReference>
<accession>A0A6G1KTE9</accession>
<dbReference type="InterPro" id="IPR036249">
    <property type="entry name" value="Thioredoxin-like_sf"/>
</dbReference>
<dbReference type="InterPro" id="IPR004046">
    <property type="entry name" value="GST_C"/>
</dbReference>
<organism evidence="5 6">
    <name type="scientific">Pleomassaria siparia CBS 279.74</name>
    <dbReference type="NCBI Taxonomy" id="1314801"/>
    <lineage>
        <taxon>Eukaryota</taxon>
        <taxon>Fungi</taxon>
        <taxon>Dikarya</taxon>
        <taxon>Ascomycota</taxon>
        <taxon>Pezizomycotina</taxon>
        <taxon>Dothideomycetes</taxon>
        <taxon>Pleosporomycetidae</taxon>
        <taxon>Pleosporales</taxon>
        <taxon>Pleomassariaceae</taxon>
        <taxon>Pleomassaria</taxon>
    </lineage>
</organism>
<dbReference type="SFLD" id="SFLDG00358">
    <property type="entry name" value="Main_(cytGST)"/>
    <property type="match status" value="1"/>
</dbReference>
<dbReference type="SFLD" id="SFLDS00019">
    <property type="entry name" value="Glutathione_Transferase_(cytos"/>
    <property type="match status" value="1"/>
</dbReference>
<dbReference type="CDD" id="cd03189">
    <property type="entry name" value="GST_C_GTT1_like"/>
    <property type="match status" value="1"/>
</dbReference>
<keyword evidence="6" id="KW-1185">Reference proteome</keyword>